<dbReference type="InterPro" id="IPR006029">
    <property type="entry name" value="Neurotrans-gated_channel_TM"/>
</dbReference>
<dbReference type="Gene3D" id="1.20.58.390">
    <property type="entry name" value="Neurotransmitter-gated ion-channel transmembrane domain"/>
    <property type="match status" value="1"/>
</dbReference>
<dbReference type="GO" id="GO:0005230">
    <property type="term" value="F:extracellular ligand-gated monoatomic ion channel activity"/>
    <property type="evidence" value="ECO:0007669"/>
    <property type="project" value="InterPro"/>
</dbReference>
<evidence type="ECO:0008006" key="10">
    <source>
        <dbReference type="Google" id="ProtNLM"/>
    </source>
</evidence>
<comment type="caution">
    <text evidence="8">The sequence shown here is derived from an EMBL/GenBank/DDBJ whole genome shotgun (WGS) entry which is preliminary data.</text>
</comment>
<dbReference type="EMBL" id="PZQS01000011">
    <property type="protein sequence ID" value="PVD21667.1"/>
    <property type="molecule type" value="Genomic_DNA"/>
</dbReference>
<dbReference type="SUPFAM" id="SSF90112">
    <property type="entry name" value="Neurotransmitter-gated ion-channel transmembrane pore"/>
    <property type="match status" value="1"/>
</dbReference>
<dbReference type="InterPro" id="IPR036734">
    <property type="entry name" value="Neur_chan_lig-bd_sf"/>
</dbReference>
<dbReference type="Pfam" id="PF02932">
    <property type="entry name" value="Neur_chan_memb"/>
    <property type="match status" value="1"/>
</dbReference>
<evidence type="ECO:0000259" key="6">
    <source>
        <dbReference type="Pfam" id="PF02931"/>
    </source>
</evidence>
<keyword evidence="2 5" id="KW-0812">Transmembrane</keyword>
<keyword evidence="3 5" id="KW-1133">Transmembrane helix</keyword>
<dbReference type="CDD" id="cd18989">
    <property type="entry name" value="LGIC_ECD_cation"/>
    <property type="match status" value="1"/>
</dbReference>
<dbReference type="PANTHER" id="PTHR18945">
    <property type="entry name" value="NEUROTRANSMITTER GATED ION CHANNEL"/>
    <property type="match status" value="1"/>
</dbReference>
<name>A0A2T7NKG7_POMCA</name>
<evidence type="ECO:0000259" key="7">
    <source>
        <dbReference type="Pfam" id="PF02932"/>
    </source>
</evidence>
<feature type="transmembrane region" description="Helical" evidence="5">
    <location>
        <begin position="257"/>
        <end position="281"/>
    </location>
</feature>
<dbReference type="OrthoDB" id="6153337at2759"/>
<dbReference type="GO" id="GO:0004888">
    <property type="term" value="F:transmembrane signaling receptor activity"/>
    <property type="evidence" value="ECO:0007669"/>
    <property type="project" value="InterPro"/>
</dbReference>
<organism evidence="8 9">
    <name type="scientific">Pomacea canaliculata</name>
    <name type="common">Golden apple snail</name>
    <dbReference type="NCBI Taxonomy" id="400727"/>
    <lineage>
        <taxon>Eukaryota</taxon>
        <taxon>Metazoa</taxon>
        <taxon>Spiralia</taxon>
        <taxon>Lophotrochozoa</taxon>
        <taxon>Mollusca</taxon>
        <taxon>Gastropoda</taxon>
        <taxon>Caenogastropoda</taxon>
        <taxon>Architaenioglossa</taxon>
        <taxon>Ampullarioidea</taxon>
        <taxon>Ampullariidae</taxon>
        <taxon>Pomacea</taxon>
    </lineage>
</organism>
<dbReference type="SUPFAM" id="SSF63712">
    <property type="entry name" value="Nicotinic receptor ligand binding domain-like"/>
    <property type="match status" value="1"/>
</dbReference>
<sequence>MALAMITMATKGQAASKLDYYNLWEYLFGVYNKDVRPVNDDEKITVVYAAFSLFSIVEMDEQAQRMKTNGLLKMSWYDDYLSWNEENFGNISSILVKQSYVWLPDLVVENTVCFIKFTSAMSTREELYILIFTKEPIDMNNFYPDGVWEVVNTSARDQQMENQSVEDEKARIVFSCYVSFSHIISYSQLQLKRRPAFYVLNIILPVVLLAMTSSLVFALPAESGEKMSLSITVLLAFAVYLTLLTDAMPKTSVQVSVLMVYVILLMALTAFSVILSVPLLGLHHRPTSKPLGKKTTQIILFLQKIMCKAEDRWRPAKPDDKMSFEDDDNIAIVGERKKQKNKLNVVVPYDERQEADDSRCGSASSVRSSTEVTVVSSQLAAEMLTTLLFFVFLFLVVISTIICAVVLVVGGSRQEESTRLT</sequence>
<feature type="transmembrane region" description="Helical" evidence="5">
    <location>
        <begin position="387"/>
        <end position="409"/>
    </location>
</feature>
<dbReference type="InterPro" id="IPR036719">
    <property type="entry name" value="Neuro-gated_channel_TM_sf"/>
</dbReference>
<evidence type="ECO:0000256" key="2">
    <source>
        <dbReference type="ARBA" id="ARBA00022692"/>
    </source>
</evidence>
<keyword evidence="4 5" id="KW-0472">Membrane</keyword>
<accession>A0A2T7NKG7</accession>
<gene>
    <name evidence="8" type="ORF">C0Q70_17466</name>
</gene>
<dbReference type="Pfam" id="PF02931">
    <property type="entry name" value="Neur_chan_LBD"/>
    <property type="match status" value="1"/>
</dbReference>
<comment type="subcellular location">
    <subcellularLocation>
        <location evidence="1">Membrane</location>
        <topology evidence="1">Multi-pass membrane protein</topology>
    </subcellularLocation>
</comment>
<reference evidence="8 9" key="1">
    <citation type="submission" date="2018-04" db="EMBL/GenBank/DDBJ databases">
        <title>The genome of golden apple snail Pomacea canaliculata provides insight into stress tolerance and invasive adaptation.</title>
        <authorList>
            <person name="Liu C."/>
            <person name="Liu B."/>
            <person name="Ren Y."/>
            <person name="Zhang Y."/>
            <person name="Wang H."/>
            <person name="Li S."/>
            <person name="Jiang F."/>
            <person name="Yin L."/>
            <person name="Zhang G."/>
            <person name="Qian W."/>
            <person name="Fan W."/>
        </authorList>
    </citation>
    <scope>NUCLEOTIDE SEQUENCE [LARGE SCALE GENOMIC DNA]</scope>
    <source>
        <strain evidence="8">SZHN2017</strain>
        <tissue evidence="8">Muscle</tissue>
    </source>
</reference>
<feature type="transmembrane region" description="Helical" evidence="5">
    <location>
        <begin position="196"/>
        <end position="221"/>
    </location>
</feature>
<evidence type="ECO:0000256" key="5">
    <source>
        <dbReference type="SAM" id="Phobius"/>
    </source>
</evidence>
<evidence type="ECO:0000256" key="1">
    <source>
        <dbReference type="ARBA" id="ARBA00004141"/>
    </source>
</evidence>
<dbReference type="CDD" id="cd19051">
    <property type="entry name" value="LGIC_TM_cation"/>
    <property type="match status" value="1"/>
</dbReference>
<feature type="transmembrane region" description="Helical" evidence="5">
    <location>
        <begin position="227"/>
        <end position="245"/>
    </location>
</feature>
<dbReference type="InterPro" id="IPR038050">
    <property type="entry name" value="Neuro_actylchol_rec"/>
</dbReference>
<keyword evidence="9" id="KW-1185">Reference proteome</keyword>
<dbReference type="PRINTS" id="PR00252">
    <property type="entry name" value="NRIONCHANNEL"/>
</dbReference>
<dbReference type="STRING" id="400727.A0A2T7NKG7"/>
<dbReference type="GO" id="GO:0016020">
    <property type="term" value="C:membrane"/>
    <property type="evidence" value="ECO:0007669"/>
    <property type="project" value="UniProtKB-SubCell"/>
</dbReference>
<dbReference type="InterPro" id="IPR006202">
    <property type="entry name" value="Neur_chan_lig-bd"/>
</dbReference>
<evidence type="ECO:0000256" key="3">
    <source>
        <dbReference type="ARBA" id="ARBA00022989"/>
    </source>
</evidence>
<dbReference type="Gene3D" id="2.70.170.10">
    <property type="entry name" value="Neurotransmitter-gated ion-channel ligand-binding domain"/>
    <property type="match status" value="1"/>
</dbReference>
<dbReference type="InterPro" id="IPR006201">
    <property type="entry name" value="Neur_channel"/>
</dbReference>
<feature type="domain" description="Neurotransmitter-gated ion-channel ligand-binding" evidence="6">
    <location>
        <begin position="22"/>
        <end position="111"/>
    </location>
</feature>
<feature type="domain" description="Neurotransmitter-gated ion-channel transmembrane" evidence="7">
    <location>
        <begin position="202"/>
        <end position="365"/>
    </location>
</feature>
<evidence type="ECO:0000313" key="9">
    <source>
        <dbReference type="Proteomes" id="UP000245119"/>
    </source>
</evidence>
<dbReference type="AlphaFoldDB" id="A0A2T7NKG7"/>
<protein>
    <recommendedName>
        <fullName evidence="10">Neurotransmitter-gated ion-channel ligand-binding domain-containing protein</fullName>
    </recommendedName>
</protein>
<evidence type="ECO:0000256" key="4">
    <source>
        <dbReference type="ARBA" id="ARBA00023136"/>
    </source>
</evidence>
<dbReference type="Proteomes" id="UP000245119">
    <property type="component" value="Linkage Group LG11"/>
</dbReference>
<proteinExistence type="predicted"/>
<evidence type="ECO:0000313" key="8">
    <source>
        <dbReference type="EMBL" id="PVD21667.1"/>
    </source>
</evidence>